<organism evidence="2 3">
    <name type="scientific">Candidatus Gottesmanbacteria bacterium RBG_16_52_11</name>
    <dbReference type="NCBI Taxonomy" id="1798374"/>
    <lineage>
        <taxon>Bacteria</taxon>
        <taxon>Candidatus Gottesmaniibacteriota</taxon>
    </lineage>
</organism>
<dbReference type="InterPro" id="IPR037523">
    <property type="entry name" value="VOC_core"/>
</dbReference>
<feature type="domain" description="VOC" evidence="1">
    <location>
        <begin position="2"/>
        <end position="113"/>
    </location>
</feature>
<evidence type="ECO:0000313" key="3">
    <source>
        <dbReference type="Proteomes" id="UP000178448"/>
    </source>
</evidence>
<dbReference type="STRING" id="1798374.A2Z33_03145"/>
<comment type="caution">
    <text evidence="2">The sequence shown here is derived from an EMBL/GenBank/DDBJ whole genome shotgun (WGS) entry which is preliminary data.</text>
</comment>
<reference evidence="2 3" key="1">
    <citation type="journal article" date="2016" name="Nat. Commun.">
        <title>Thousands of microbial genomes shed light on interconnected biogeochemical processes in an aquifer system.</title>
        <authorList>
            <person name="Anantharaman K."/>
            <person name="Brown C.T."/>
            <person name="Hug L.A."/>
            <person name="Sharon I."/>
            <person name="Castelle C.J."/>
            <person name="Probst A.J."/>
            <person name="Thomas B.C."/>
            <person name="Singh A."/>
            <person name="Wilkins M.J."/>
            <person name="Karaoz U."/>
            <person name="Brodie E.L."/>
            <person name="Williams K.H."/>
            <person name="Hubbard S.S."/>
            <person name="Banfield J.F."/>
        </authorList>
    </citation>
    <scope>NUCLEOTIDE SEQUENCE [LARGE SCALE GENOMIC DNA]</scope>
</reference>
<dbReference type="EMBL" id="MFJD01000004">
    <property type="protein sequence ID" value="OGG04134.1"/>
    <property type="molecule type" value="Genomic_DNA"/>
</dbReference>
<evidence type="ECO:0000313" key="2">
    <source>
        <dbReference type="EMBL" id="OGG04134.1"/>
    </source>
</evidence>
<dbReference type="SUPFAM" id="SSF54593">
    <property type="entry name" value="Glyoxalase/Bleomycin resistance protein/Dihydroxybiphenyl dioxygenase"/>
    <property type="match status" value="1"/>
</dbReference>
<accession>A0A1F5YVK7</accession>
<dbReference type="InterPro" id="IPR029068">
    <property type="entry name" value="Glyas_Bleomycin-R_OHBP_Dase"/>
</dbReference>
<protein>
    <recommendedName>
        <fullName evidence="1">VOC domain-containing protein</fullName>
    </recommendedName>
</protein>
<dbReference type="Gene3D" id="3.30.720.120">
    <property type="match status" value="1"/>
</dbReference>
<dbReference type="Pfam" id="PF00903">
    <property type="entry name" value="Glyoxalase"/>
    <property type="match status" value="1"/>
</dbReference>
<evidence type="ECO:0000259" key="1">
    <source>
        <dbReference type="PROSITE" id="PS51819"/>
    </source>
</evidence>
<name>A0A1F5YVK7_9BACT</name>
<dbReference type="InterPro" id="IPR004360">
    <property type="entry name" value="Glyas_Fos-R_dOase_dom"/>
</dbReference>
<dbReference type="PROSITE" id="PS51819">
    <property type="entry name" value="VOC"/>
    <property type="match status" value="1"/>
</dbReference>
<dbReference type="Gene3D" id="3.30.720.110">
    <property type="match status" value="1"/>
</dbReference>
<gene>
    <name evidence="2" type="ORF">A2Z33_03145</name>
</gene>
<proteinExistence type="predicted"/>
<sequence length="114" mass="13248">MQFEGPIIYTHDLEKSVRFYTEIFSLKVERVTKDQFASLRFSKHNRLGIKQSSALREIPGSQTMTFTETAIEELYEVMQKRGVPIVQKLADLPYGKTFIVTDPDGNWIEFVKRS</sequence>
<dbReference type="Proteomes" id="UP000178448">
    <property type="component" value="Unassembled WGS sequence"/>
</dbReference>
<dbReference type="AlphaFoldDB" id="A0A1F5YVK7"/>